<evidence type="ECO:0000313" key="2">
    <source>
        <dbReference type="Proteomes" id="UP000034852"/>
    </source>
</evidence>
<dbReference type="Proteomes" id="UP000034852">
    <property type="component" value="Unassembled WGS sequence"/>
</dbReference>
<comment type="caution">
    <text evidence="1">The sequence shown here is derived from an EMBL/GenBank/DDBJ whole genome shotgun (WGS) entry which is preliminary data.</text>
</comment>
<name>A0A0G0H7U5_9BACT</name>
<proteinExistence type="predicted"/>
<dbReference type="PROSITE" id="PS51257">
    <property type="entry name" value="PROKAR_LIPOPROTEIN"/>
    <property type="match status" value="1"/>
</dbReference>
<evidence type="ECO:0000313" key="1">
    <source>
        <dbReference type="EMBL" id="KKQ34585.1"/>
    </source>
</evidence>
<gene>
    <name evidence="1" type="ORF">US52_C0053G0008</name>
</gene>
<dbReference type="EMBL" id="LBTH01000053">
    <property type="protein sequence ID" value="KKQ34585.1"/>
    <property type="molecule type" value="Genomic_DNA"/>
</dbReference>
<organism evidence="1 2">
    <name type="scientific">candidate division WS6 bacterium GW2011_GWA2_37_6</name>
    <dbReference type="NCBI Taxonomy" id="1619087"/>
    <lineage>
        <taxon>Bacteria</taxon>
        <taxon>Candidatus Dojkabacteria</taxon>
    </lineage>
</organism>
<protein>
    <submittedName>
        <fullName evidence="1">Uncharacterized protein</fullName>
    </submittedName>
</protein>
<sequence>MDDNRELFHAADDRVNNRLFAYYFIGVLSCHVDPEVWRECLKLAEENFKS</sequence>
<reference evidence="1 2" key="1">
    <citation type="journal article" date="2015" name="Nature">
        <title>rRNA introns, odd ribosomes, and small enigmatic genomes across a large radiation of phyla.</title>
        <authorList>
            <person name="Brown C.T."/>
            <person name="Hug L.A."/>
            <person name="Thomas B.C."/>
            <person name="Sharon I."/>
            <person name="Castelle C.J."/>
            <person name="Singh A."/>
            <person name="Wilkins M.J."/>
            <person name="Williams K.H."/>
            <person name="Banfield J.F."/>
        </authorList>
    </citation>
    <scope>NUCLEOTIDE SEQUENCE [LARGE SCALE GENOMIC DNA]</scope>
</reference>
<dbReference type="AlphaFoldDB" id="A0A0G0H7U5"/>
<accession>A0A0G0H7U5</accession>